<dbReference type="PANTHER" id="PTHR23160:SF20">
    <property type="entry name" value="OS02G0439200 PROTEIN"/>
    <property type="match status" value="1"/>
</dbReference>
<feature type="coiled-coil region" evidence="2">
    <location>
        <begin position="76"/>
        <end position="103"/>
    </location>
</feature>
<dbReference type="AlphaFoldDB" id="A0A5N5FL78"/>
<dbReference type="OrthoDB" id="6350175at2759"/>
<accession>A0A5N5FL78</accession>
<reference evidence="4 5" key="1">
    <citation type="submission" date="2019-09" db="EMBL/GenBank/DDBJ databases">
        <authorList>
            <person name="Ou C."/>
        </authorList>
    </citation>
    <scope>NUCLEOTIDE SEQUENCE [LARGE SCALE GENOMIC DNA]</scope>
    <source>
        <strain evidence="4">S2</strain>
        <tissue evidence="4">Leaf</tissue>
    </source>
</reference>
<evidence type="ECO:0000313" key="4">
    <source>
        <dbReference type="EMBL" id="KAB2603866.1"/>
    </source>
</evidence>
<protein>
    <submittedName>
        <fullName evidence="4">WEB family protein</fullName>
    </submittedName>
</protein>
<dbReference type="PANTHER" id="PTHR23160">
    <property type="entry name" value="SYNAPTONEMAL COMPLEX PROTEIN-RELATED"/>
    <property type="match status" value="1"/>
</dbReference>
<evidence type="ECO:0000313" key="5">
    <source>
        <dbReference type="Proteomes" id="UP000327157"/>
    </source>
</evidence>
<name>A0A5N5FL78_9ROSA</name>
<evidence type="ECO:0000256" key="2">
    <source>
        <dbReference type="SAM" id="Coils"/>
    </source>
</evidence>
<evidence type="ECO:0000256" key="3">
    <source>
        <dbReference type="SAM" id="MobiDB-lite"/>
    </source>
</evidence>
<organism evidence="4 5">
    <name type="scientific">Pyrus ussuriensis x Pyrus communis</name>
    <dbReference type="NCBI Taxonomy" id="2448454"/>
    <lineage>
        <taxon>Eukaryota</taxon>
        <taxon>Viridiplantae</taxon>
        <taxon>Streptophyta</taxon>
        <taxon>Embryophyta</taxon>
        <taxon>Tracheophyta</taxon>
        <taxon>Spermatophyta</taxon>
        <taxon>Magnoliopsida</taxon>
        <taxon>eudicotyledons</taxon>
        <taxon>Gunneridae</taxon>
        <taxon>Pentapetalae</taxon>
        <taxon>rosids</taxon>
        <taxon>fabids</taxon>
        <taxon>Rosales</taxon>
        <taxon>Rosaceae</taxon>
        <taxon>Amygdaloideae</taxon>
        <taxon>Maleae</taxon>
        <taxon>Pyrus</taxon>
    </lineage>
</organism>
<keyword evidence="1 2" id="KW-0175">Coiled coil</keyword>
<dbReference type="Proteomes" id="UP000327157">
    <property type="component" value="Unassembled WGS sequence"/>
</dbReference>
<comment type="caution">
    <text evidence="4">The sequence shown here is derived from an EMBL/GenBank/DDBJ whole genome shotgun (WGS) entry which is preliminary data.</text>
</comment>
<evidence type="ECO:0000256" key="1">
    <source>
        <dbReference type="ARBA" id="ARBA00023054"/>
    </source>
</evidence>
<proteinExistence type="predicted"/>
<feature type="compositionally biased region" description="Basic and acidic residues" evidence="3">
    <location>
        <begin position="400"/>
        <end position="419"/>
    </location>
</feature>
<feature type="region of interest" description="Disordered" evidence="3">
    <location>
        <begin position="400"/>
        <end position="431"/>
    </location>
</feature>
<reference evidence="4 5" key="2">
    <citation type="submission" date="2019-11" db="EMBL/GenBank/DDBJ databases">
        <title>A de novo genome assembly of a pear dwarfing rootstock.</title>
        <authorList>
            <person name="Wang F."/>
            <person name="Wang J."/>
            <person name="Li S."/>
            <person name="Zhang Y."/>
            <person name="Fang M."/>
            <person name="Ma L."/>
            <person name="Zhao Y."/>
            <person name="Jiang S."/>
        </authorList>
    </citation>
    <scope>NUCLEOTIDE SEQUENCE [LARGE SCALE GENOMIC DNA]</scope>
    <source>
        <strain evidence="4">S2</strain>
        <tissue evidence="4">Leaf</tissue>
    </source>
</reference>
<feature type="coiled-coil region" evidence="2">
    <location>
        <begin position="191"/>
        <end position="250"/>
    </location>
</feature>
<dbReference type="GO" id="GO:0007131">
    <property type="term" value="P:reciprocal meiotic recombination"/>
    <property type="evidence" value="ECO:0007669"/>
    <property type="project" value="TreeGrafter"/>
</dbReference>
<dbReference type="EMBL" id="SMOL01000672">
    <property type="protein sequence ID" value="KAB2603866.1"/>
    <property type="molecule type" value="Genomic_DNA"/>
</dbReference>
<sequence>MTCDAKNLALAHADDATKIVEIHANKLRALLDAKLETEASESSKVSLISEVDYLKQELEKSKESAKMAESYARSVVEERKIRVEQLEMQVEEANKLERSASESLDSVMKQLEGNIELLHDAESEIFAHKGKVRLLEITIGRHIGDLEDQNFLSHLSLTCHIQYQTLLEEKNKLINDLENPRDKKEKSKKAMERLASALHEVSTEARKAKEKLLSNQAEYESNELQIEDLKMVLKATNEKYEGMLDDAKHEMYLVTSNLEQCKIEFKIAKADWEEKELHLANCVKHSEEEISLKEKEINRLLNLLTKSNEEACALKDGEAQLKDSLKEVEYETFQCIVNEKDELRDKEAASIENIEESSRLLEEGVADKRGKENGELADSEIDYDLPPRVVDMKRMGMEDKRNQEWSLHQVHEENSREENNNVVSNGKAEES</sequence>
<feature type="coiled-coil region" evidence="2">
    <location>
        <begin position="283"/>
        <end position="310"/>
    </location>
</feature>
<gene>
    <name evidence="4" type="ORF">D8674_040106</name>
</gene>
<keyword evidence="5" id="KW-1185">Reference proteome</keyword>